<feature type="transmembrane region" description="Helical" evidence="1">
    <location>
        <begin position="54"/>
        <end position="72"/>
    </location>
</feature>
<feature type="transmembrane region" description="Helical" evidence="1">
    <location>
        <begin position="226"/>
        <end position="247"/>
    </location>
</feature>
<feature type="transmembrane region" description="Helical" evidence="1">
    <location>
        <begin position="346"/>
        <end position="379"/>
    </location>
</feature>
<evidence type="ECO:0008006" key="4">
    <source>
        <dbReference type="Google" id="ProtNLM"/>
    </source>
</evidence>
<sequence>MIINIYSIISVLIYITTFFSTTYFNYNILRYVLIAIIAILLAAKMPVGTILRNLKLNILVMLFLCATLWSSFSSNYGVDRNLKLASIVFCVAFLEFVLFLEIITDKNLMLLCLKSWYKCAVIISMITDILVMTQGSVNGNYLVGTKFAVVYQHLFLLALFMIVNAGALQKSNSLKNYRVRLSFCILLIFTGFLSIHIDCMTGVIGVVLFFLFGLLVKQKTVVMTHGFVFLGVVLVSFAFMWGVPFIMGNKNIASFITNNLNRSLTLTGRTVIFEQIPRIMDGKWVLGFGYGSSYEICFKYIGFADTQNALMEWIMQVGILGTGLFCSIIYYCISKVHKTFTSYTEWVWFLAFAYTYVVLGMIEITYGMQFMGALLVLYFMSTTVDK</sequence>
<dbReference type="EMBL" id="JBBMFJ010000026">
    <property type="protein sequence ID" value="MEQ2563857.1"/>
    <property type="molecule type" value="Genomic_DNA"/>
</dbReference>
<reference evidence="2 3" key="1">
    <citation type="submission" date="2024-03" db="EMBL/GenBank/DDBJ databases">
        <title>Human intestinal bacterial collection.</title>
        <authorList>
            <person name="Pauvert C."/>
            <person name="Hitch T.C.A."/>
            <person name="Clavel T."/>
        </authorList>
    </citation>
    <scope>NUCLEOTIDE SEQUENCE [LARGE SCALE GENOMIC DNA]</scope>
    <source>
        <strain evidence="2 3">CLA-AP-H27</strain>
    </source>
</reference>
<keyword evidence="1" id="KW-0472">Membrane</keyword>
<keyword evidence="1" id="KW-1133">Transmembrane helix</keyword>
<dbReference type="Proteomes" id="UP001437460">
    <property type="component" value="Unassembled WGS sequence"/>
</dbReference>
<evidence type="ECO:0000313" key="2">
    <source>
        <dbReference type="EMBL" id="MEQ2563857.1"/>
    </source>
</evidence>
<accession>A0ABV1HNG2</accession>
<keyword evidence="3" id="KW-1185">Reference proteome</keyword>
<dbReference type="RefSeq" id="WP_349229934.1">
    <property type="nucleotide sequence ID" value="NZ_JBBMFJ010000026.1"/>
</dbReference>
<feature type="transmembrane region" description="Helical" evidence="1">
    <location>
        <begin position="84"/>
        <end position="103"/>
    </location>
</feature>
<keyword evidence="1" id="KW-0812">Transmembrane</keyword>
<organism evidence="2 3">
    <name type="scientific">Ventrimonas faecis</name>
    <dbReference type="NCBI Taxonomy" id="3133170"/>
    <lineage>
        <taxon>Bacteria</taxon>
        <taxon>Bacillati</taxon>
        <taxon>Bacillota</taxon>
        <taxon>Clostridia</taxon>
        <taxon>Lachnospirales</taxon>
        <taxon>Lachnospiraceae</taxon>
        <taxon>Ventrimonas</taxon>
    </lineage>
</organism>
<evidence type="ECO:0000313" key="3">
    <source>
        <dbReference type="Proteomes" id="UP001437460"/>
    </source>
</evidence>
<feature type="transmembrane region" description="Helical" evidence="1">
    <location>
        <begin position="181"/>
        <end position="214"/>
    </location>
</feature>
<feature type="transmembrane region" description="Helical" evidence="1">
    <location>
        <begin position="115"/>
        <end position="137"/>
    </location>
</feature>
<comment type="caution">
    <text evidence="2">The sequence shown here is derived from an EMBL/GenBank/DDBJ whole genome shotgun (WGS) entry which is preliminary data.</text>
</comment>
<feature type="transmembrane region" description="Helical" evidence="1">
    <location>
        <begin position="5"/>
        <end position="22"/>
    </location>
</feature>
<feature type="transmembrane region" description="Helical" evidence="1">
    <location>
        <begin position="313"/>
        <end position="334"/>
    </location>
</feature>
<protein>
    <recommendedName>
        <fullName evidence="4">O-antigen ligase like membrane protein</fullName>
    </recommendedName>
</protein>
<proteinExistence type="predicted"/>
<feature type="transmembrane region" description="Helical" evidence="1">
    <location>
        <begin position="149"/>
        <end position="169"/>
    </location>
</feature>
<evidence type="ECO:0000256" key="1">
    <source>
        <dbReference type="SAM" id="Phobius"/>
    </source>
</evidence>
<gene>
    <name evidence="2" type="ORF">WMO41_11910</name>
</gene>
<feature type="transmembrane region" description="Helical" evidence="1">
    <location>
        <begin position="284"/>
        <end position="301"/>
    </location>
</feature>
<name>A0ABV1HNG2_9FIRM</name>
<feature type="transmembrane region" description="Helical" evidence="1">
    <location>
        <begin position="28"/>
        <end position="47"/>
    </location>
</feature>